<protein>
    <recommendedName>
        <fullName evidence="9">Cytochrome C oxidase subunit IV</fullName>
    </recommendedName>
</protein>
<evidence type="ECO:0008006" key="9">
    <source>
        <dbReference type="Google" id="ProtNLM"/>
    </source>
</evidence>
<evidence type="ECO:0000313" key="7">
    <source>
        <dbReference type="EMBL" id="GAA0876790.1"/>
    </source>
</evidence>
<dbReference type="Proteomes" id="UP001501126">
    <property type="component" value="Unassembled WGS sequence"/>
</dbReference>
<sequence>MERDDVYEYSLDTHHDEAQGKLIRKKIYFVTILLTAVTAVEVVLGAFIKQDPESWVWFTVKWAFILMTILKAWFIVMVFMHLKDERKVLRNIILVPYLIFMSYLIFIALTEGNAVHDTWMN</sequence>
<feature type="transmembrane region" description="Helical" evidence="6">
    <location>
        <begin position="92"/>
        <end position="110"/>
    </location>
</feature>
<dbReference type="RefSeq" id="WP_343790357.1">
    <property type="nucleotide sequence ID" value="NZ_BAAAFH010000022.1"/>
</dbReference>
<evidence type="ECO:0000256" key="5">
    <source>
        <dbReference type="ARBA" id="ARBA00023136"/>
    </source>
</evidence>
<evidence type="ECO:0000256" key="1">
    <source>
        <dbReference type="ARBA" id="ARBA00004651"/>
    </source>
</evidence>
<keyword evidence="8" id="KW-1185">Reference proteome</keyword>
<keyword evidence="4 6" id="KW-1133">Transmembrane helix</keyword>
<dbReference type="Pfam" id="PF03626">
    <property type="entry name" value="COX4_pro"/>
    <property type="match status" value="1"/>
</dbReference>
<evidence type="ECO:0000256" key="3">
    <source>
        <dbReference type="ARBA" id="ARBA00022692"/>
    </source>
</evidence>
<evidence type="ECO:0000313" key="8">
    <source>
        <dbReference type="Proteomes" id="UP001501126"/>
    </source>
</evidence>
<feature type="transmembrane region" description="Helical" evidence="6">
    <location>
        <begin position="60"/>
        <end position="80"/>
    </location>
</feature>
<name>A0ABN1MU74_9FLAO</name>
<dbReference type="EMBL" id="BAAAFH010000022">
    <property type="protein sequence ID" value="GAA0876790.1"/>
    <property type="molecule type" value="Genomic_DNA"/>
</dbReference>
<keyword evidence="2" id="KW-1003">Cell membrane</keyword>
<keyword evidence="3 6" id="KW-0812">Transmembrane</keyword>
<proteinExistence type="predicted"/>
<dbReference type="Gene3D" id="1.20.1070.10">
    <property type="entry name" value="Rhodopsin 7-helix transmembrane proteins"/>
    <property type="match status" value="1"/>
</dbReference>
<evidence type="ECO:0000256" key="4">
    <source>
        <dbReference type="ARBA" id="ARBA00022989"/>
    </source>
</evidence>
<organism evidence="7 8">
    <name type="scientific">Wandonia haliotis</name>
    <dbReference type="NCBI Taxonomy" id="574963"/>
    <lineage>
        <taxon>Bacteria</taxon>
        <taxon>Pseudomonadati</taxon>
        <taxon>Bacteroidota</taxon>
        <taxon>Flavobacteriia</taxon>
        <taxon>Flavobacteriales</taxon>
        <taxon>Crocinitomicaceae</taxon>
        <taxon>Wandonia</taxon>
    </lineage>
</organism>
<comment type="caution">
    <text evidence="7">The sequence shown here is derived from an EMBL/GenBank/DDBJ whole genome shotgun (WGS) entry which is preliminary data.</text>
</comment>
<evidence type="ECO:0000256" key="2">
    <source>
        <dbReference type="ARBA" id="ARBA00022475"/>
    </source>
</evidence>
<dbReference type="InterPro" id="IPR005171">
    <property type="entry name" value="Cyt_c_oxidase_su4_prok"/>
</dbReference>
<comment type="subcellular location">
    <subcellularLocation>
        <location evidence="1">Cell membrane</location>
        <topology evidence="1">Multi-pass membrane protein</topology>
    </subcellularLocation>
</comment>
<gene>
    <name evidence="7" type="ORF">GCM10009118_32000</name>
</gene>
<reference evidence="7 8" key="1">
    <citation type="journal article" date="2019" name="Int. J. Syst. Evol. Microbiol.">
        <title>The Global Catalogue of Microorganisms (GCM) 10K type strain sequencing project: providing services to taxonomists for standard genome sequencing and annotation.</title>
        <authorList>
            <consortium name="The Broad Institute Genomics Platform"/>
            <consortium name="The Broad Institute Genome Sequencing Center for Infectious Disease"/>
            <person name="Wu L."/>
            <person name="Ma J."/>
        </authorList>
    </citation>
    <scope>NUCLEOTIDE SEQUENCE [LARGE SCALE GENOMIC DNA]</scope>
    <source>
        <strain evidence="7 8">JCM 16083</strain>
    </source>
</reference>
<evidence type="ECO:0000256" key="6">
    <source>
        <dbReference type="SAM" id="Phobius"/>
    </source>
</evidence>
<accession>A0ABN1MU74</accession>
<feature type="transmembrane region" description="Helical" evidence="6">
    <location>
        <begin position="27"/>
        <end position="48"/>
    </location>
</feature>
<keyword evidence="5 6" id="KW-0472">Membrane</keyword>